<evidence type="ECO:0000256" key="1">
    <source>
        <dbReference type="SAM" id="Phobius"/>
    </source>
</evidence>
<proteinExistence type="predicted"/>
<dbReference type="Proteomes" id="UP001213015">
    <property type="component" value="Unassembled WGS sequence"/>
</dbReference>
<protein>
    <submittedName>
        <fullName evidence="2">Uncharacterized protein</fullName>
    </submittedName>
</protein>
<dbReference type="AlphaFoldDB" id="A0AAP3M380"/>
<sequence>MWNQIKRQLFDNPLHLIVGTVMTLIGLELWLSKTYFFWPPQAIFLLNDDIVGFSCFLIGTGLIIWSASPRKTAQVNKILLMLASMFMTLLTAIEFGHAIFMNHPRIFSNVFADAGLIAIIWYIARHSDTQ</sequence>
<evidence type="ECO:0000313" key="3">
    <source>
        <dbReference type="Proteomes" id="UP001213015"/>
    </source>
</evidence>
<name>A0AAP3M380_9LACO</name>
<dbReference type="RefSeq" id="WP_265669166.1">
    <property type="nucleotide sequence ID" value="NZ_JAKHKO010000001.1"/>
</dbReference>
<keyword evidence="1" id="KW-1133">Transmembrane helix</keyword>
<feature type="transmembrane region" description="Helical" evidence="1">
    <location>
        <begin position="50"/>
        <end position="67"/>
    </location>
</feature>
<keyword evidence="1" id="KW-0812">Transmembrane</keyword>
<reference evidence="2" key="1">
    <citation type="submission" date="2022-01" db="EMBL/GenBank/DDBJ databases">
        <title>VMRC isolate genome collection.</title>
        <authorList>
            <person name="France M."/>
            <person name="Rutt L."/>
            <person name="Humphrys M."/>
            <person name="Ravel J."/>
        </authorList>
    </citation>
    <scope>NUCLEOTIDE SEQUENCE</scope>
    <source>
        <strain evidence="2">C0127B5</strain>
    </source>
</reference>
<feature type="transmembrane region" description="Helical" evidence="1">
    <location>
        <begin position="12"/>
        <end position="30"/>
    </location>
</feature>
<feature type="transmembrane region" description="Helical" evidence="1">
    <location>
        <begin position="106"/>
        <end position="124"/>
    </location>
</feature>
<keyword evidence="1" id="KW-0472">Membrane</keyword>
<organism evidence="2 3">
    <name type="scientific">Lactobacillus mulieris</name>
    <dbReference type="NCBI Taxonomy" id="2508708"/>
    <lineage>
        <taxon>Bacteria</taxon>
        <taxon>Bacillati</taxon>
        <taxon>Bacillota</taxon>
        <taxon>Bacilli</taxon>
        <taxon>Lactobacillales</taxon>
        <taxon>Lactobacillaceae</taxon>
        <taxon>Lactobacillus</taxon>
    </lineage>
</organism>
<evidence type="ECO:0000313" key="2">
    <source>
        <dbReference type="EMBL" id="MCZ3844176.1"/>
    </source>
</evidence>
<accession>A0AAP3M380</accession>
<gene>
    <name evidence="2" type="ORF">L2422_01380</name>
</gene>
<feature type="transmembrane region" description="Helical" evidence="1">
    <location>
        <begin position="79"/>
        <end position="100"/>
    </location>
</feature>
<dbReference type="EMBL" id="JAKHLF010000001">
    <property type="protein sequence ID" value="MCZ3844176.1"/>
    <property type="molecule type" value="Genomic_DNA"/>
</dbReference>
<comment type="caution">
    <text evidence="2">The sequence shown here is derived from an EMBL/GenBank/DDBJ whole genome shotgun (WGS) entry which is preliminary data.</text>
</comment>